<feature type="region of interest" description="Disordered" evidence="1">
    <location>
        <begin position="69"/>
        <end position="106"/>
    </location>
</feature>
<comment type="caution">
    <text evidence="2">The sequence shown here is derived from an EMBL/GenBank/DDBJ whole genome shotgun (WGS) entry which is preliminary data.</text>
</comment>
<reference evidence="2 3" key="1">
    <citation type="journal article" date="2024" name="Plant Biotechnol. J.">
        <title>Dendrobium thyrsiflorum genome and its molecular insights into genes involved in important horticultural traits.</title>
        <authorList>
            <person name="Chen B."/>
            <person name="Wang J.Y."/>
            <person name="Zheng P.J."/>
            <person name="Li K.L."/>
            <person name="Liang Y.M."/>
            <person name="Chen X.F."/>
            <person name="Zhang C."/>
            <person name="Zhao X."/>
            <person name="He X."/>
            <person name="Zhang G.Q."/>
            <person name="Liu Z.J."/>
            <person name="Xu Q."/>
        </authorList>
    </citation>
    <scope>NUCLEOTIDE SEQUENCE [LARGE SCALE GENOMIC DNA]</scope>
    <source>
        <strain evidence="2">GZMU011</strain>
    </source>
</reference>
<proteinExistence type="predicted"/>
<protein>
    <submittedName>
        <fullName evidence="2">Uncharacterized protein</fullName>
    </submittedName>
</protein>
<dbReference type="EMBL" id="JANQDX010000018">
    <property type="protein sequence ID" value="KAL0906558.1"/>
    <property type="molecule type" value="Genomic_DNA"/>
</dbReference>
<dbReference type="AlphaFoldDB" id="A0ABD0U3J7"/>
<evidence type="ECO:0000256" key="1">
    <source>
        <dbReference type="SAM" id="MobiDB-lite"/>
    </source>
</evidence>
<keyword evidence="3" id="KW-1185">Reference proteome</keyword>
<gene>
    <name evidence="2" type="ORF">M5K25_025060</name>
</gene>
<name>A0ABD0U3J7_DENTH</name>
<evidence type="ECO:0000313" key="2">
    <source>
        <dbReference type="EMBL" id="KAL0906558.1"/>
    </source>
</evidence>
<dbReference type="Proteomes" id="UP001552299">
    <property type="component" value="Unassembled WGS sequence"/>
</dbReference>
<sequence>MVKYATSLSRESIVDSEGKAAERLETLYPTLKELTLAGSSGSVSNLDGLSAAQLQHYSRIDVRFPDSIEGYRENEKSSNNLRVKAGEQEEEPSELQPSEMPTMGRR</sequence>
<evidence type="ECO:0000313" key="3">
    <source>
        <dbReference type="Proteomes" id="UP001552299"/>
    </source>
</evidence>
<accession>A0ABD0U3J7</accession>
<organism evidence="2 3">
    <name type="scientific">Dendrobium thyrsiflorum</name>
    <name type="common">Pinecone-like raceme dendrobium</name>
    <name type="synonym">Orchid</name>
    <dbReference type="NCBI Taxonomy" id="117978"/>
    <lineage>
        <taxon>Eukaryota</taxon>
        <taxon>Viridiplantae</taxon>
        <taxon>Streptophyta</taxon>
        <taxon>Embryophyta</taxon>
        <taxon>Tracheophyta</taxon>
        <taxon>Spermatophyta</taxon>
        <taxon>Magnoliopsida</taxon>
        <taxon>Liliopsida</taxon>
        <taxon>Asparagales</taxon>
        <taxon>Orchidaceae</taxon>
        <taxon>Epidendroideae</taxon>
        <taxon>Malaxideae</taxon>
        <taxon>Dendrobiinae</taxon>
        <taxon>Dendrobium</taxon>
    </lineage>
</organism>